<evidence type="ECO:0000313" key="2">
    <source>
        <dbReference type="Proteomes" id="UP000284250"/>
    </source>
</evidence>
<dbReference type="RefSeq" id="WP_119656995.1">
    <property type="nucleotide sequence ID" value="NZ_JBHUOI010000012.1"/>
</dbReference>
<proteinExistence type="predicted"/>
<dbReference type="Proteomes" id="UP000284250">
    <property type="component" value="Unassembled WGS sequence"/>
</dbReference>
<protein>
    <submittedName>
        <fullName evidence="1">Uncharacterized protein</fullName>
    </submittedName>
</protein>
<keyword evidence="2" id="KW-1185">Reference proteome</keyword>
<accession>A0A418QPQ4</accession>
<name>A0A418QPQ4_9BACT</name>
<dbReference type="AlphaFoldDB" id="A0A418QPQ4"/>
<dbReference type="EMBL" id="QYCN01000031">
    <property type="protein sequence ID" value="RIY07227.1"/>
    <property type="molecule type" value="Genomic_DNA"/>
</dbReference>
<gene>
    <name evidence="1" type="ORF">D0T11_16935</name>
</gene>
<sequence length="78" mass="8859">MPAIRQLALVLPAGSHYNYMVVESLLRAGQHFIQYDVQFFNESAGALDWLLHHDAPVQAGLEREWAATPIPLPNYRSR</sequence>
<comment type="caution">
    <text evidence="1">The sequence shown here is derived from an EMBL/GenBank/DDBJ whole genome shotgun (WGS) entry which is preliminary data.</text>
</comment>
<reference evidence="1 2" key="1">
    <citation type="submission" date="2019-01" db="EMBL/GenBank/DDBJ databases">
        <title>Hymenobacter humicola sp. nov., isolated from soils in Antarctica.</title>
        <authorList>
            <person name="Sedlacek I."/>
            <person name="Holochova P."/>
            <person name="Kralova S."/>
            <person name="Pantucek R."/>
            <person name="Stankova E."/>
            <person name="Vrbovska V."/>
            <person name="Kristofova L."/>
            <person name="Svec P."/>
            <person name="Busse H.-J."/>
        </authorList>
    </citation>
    <scope>NUCLEOTIDE SEQUENCE [LARGE SCALE GENOMIC DNA]</scope>
    <source>
        <strain evidence="1 2">CCM 8852</strain>
    </source>
</reference>
<dbReference type="OrthoDB" id="879261at2"/>
<evidence type="ECO:0000313" key="1">
    <source>
        <dbReference type="EMBL" id="RIY07227.1"/>
    </source>
</evidence>
<organism evidence="1 2">
    <name type="scientific">Hymenobacter rubripertinctus</name>
    <dbReference type="NCBI Taxonomy" id="2029981"/>
    <lineage>
        <taxon>Bacteria</taxon>
        <taxon>Pseudomonadati</taxon>
        <taxon>Bacteroidota</taxon>
        <taxon>Cytophagia</taxon>
        <taxon>Cytophagales</taxon>
        <taxon>Hymenobacteraceae</taxon>
        <taxon>Hymenobacter</taxon>
    </lineage>
</organism>